<protein>
    <submittedName>
        <fullName evidence="1">Uncharacterized protein</fullName>
    </submittedName>
</protein>
<evidence type="ECO:0000313" key="1">
    <source>
        <dbReference type="EMBL" id="MDQ0481116.1"/>
    </source>
</evidence>
<accession>A0ABU0JVI7</accession>
<comment type="caution">
    <text evidence="1">The sequence shown here is derived from an EMBL/GenBank/DDBJ whole genome shotgun (WGS) entry which is preliminary data.</text>
</comment>
<name>A0ABU0JVI7_9BACL</name>
<reference evidence="1" key="1">
    <citation type="submission" date="2023-07" db="EMBL/GenBank/DDBJ databases">
        <title>Genomic Encyclopedia of Type Strains, Phase IV (KMG-IV): sequencing the most valuable type-strain genomes for metagenomic binning, comparative biology and taxonomic classification.</title>
        <authorList>
            <person name="Goeker M."/>
        </authorList>
    </citation>
    <scope>NUCLEOTIDE SEQUENCE [LARGE SCALE GENOMIC DNA]</scope>
    <source>
        <strain evidence="1">JSM 076093</strain>
    </source>
</reference>
<organism evidence="1 2">
    <name type="scientific">Guptibacillus hwajinpoensis</name>
    <dbReference type="NCBI Taxonomy" id="208199"/>
    <lineage>
        <taxon>Bacteria</taxon>
        <taxon>Bacillati</taxon>
        <taxon>Bacillota</taxon>
        <taxon>Bacilli</taxon>
        <taxon>Bacillales</taxon>
        <taxon>Guptibacillaceae</taxon>
        <taxon>Guptibacillus</taxon>
    </lineage>
</organism>
<dbReference type="Proteomes" id="UP001226720">
    <property type="component" value="Unassembled WGS sequence"/>
</dbReference>
<dbReference type="EMBL" id="JAUSWM010000001">
    <property type="protein sequence ID" value="MDQ0481116.1"/>
    <property type="molecule type" value="Genomic_DNA"/>
</dbReference>
<gene>
    <name evidence="1" type="ORF">QO000_000069</name>
</gene>
<proteinExistence type="predicted"/>
<keyword evidence="2" id="KW-1185">Reference proteome</keyword>
<sequence length="52" mass="6165">MVLLGVTRHKFYEETANAGLIHEELLRLYSYILCISTPFRTYVLPQLFPFIF</sequence>
<evidence type="ECO:0000313" key="2">
    <source>
        <dbReference type="Proteomes" id="UP001226720"/>
    </source>
</evidence>